<reference evidence="1 2" key="1">
    <citation type="submission" date="2021-11" db="EMBL/GenBank/DDBJ databases">
        <title>Genomic of Niabella pedocola.</title>
        <authorList>
            <person name="Wu T."/>
        </authorList>
    </citation>
    <scope>NUCLEOTIDE SEQUENCE [LARGE SCALE GENOMIC DNA]</scope>
    <source>
        <strain evidence="1 2">JCM 31011</strain>
    </source>
</reference>
<protein>
    <recommendedName>
        <fullName evidence="3">FAS1 domain-containing protein</fullName>
    </recommendedName>
</protein>
<dbReference type="InterPro" id="IPR036378">
    <property type="entry name" value="FAS1_dom_sf"/>
</dbReference>
<dbReference type="Gene3D" id="2.30.180.10">
    <property type="entry name" value="FAS1 domain"/>
    <property type="match status" value="1"/>
</dbReference>
<sequence>MKRYWYVMIVVLGFAACKKNDYYKDSGTHDPNFKGNVLQYLQSKPGQFDSVAKLIKIAGMESVFQNEEITFFAPSDSSIRASIDITNMNLASIGLNPINRMDQIKPAVWRKYLALYLFKGAKSLNDYPQIDFGNFSAFSGQIYYSYDGYPMNIGAVYQDAGGIKYAGYRMLYLSYIGSLSSPKDVSTWVSISVASANIHPSNGYVHALRYGITLVGNGGNIDLSAFGFLPGLLSLDAVKAGINY</sequence>
<dbReference type="PROSITE" id="PS51257">
    <property type="entry name" value="PROKAR_LIPOPROTEIN"/>
    <property type="match status" value="1"/>
</dbReference>
<organism evidence="1 2">
    <name type="scientific">Niabella pedocola</name>
    <dbReference type="NCBI Taxonomy" id="1752077"/>
    <lineage>
        <taxon>Bacteria</taxon>
        <taxon>Pseudomonadati</taxon>
        <taxon>Bacteroidota</taxon>
        <taxon>Chitinophagia</taxon>
        <taxon>Chitinophagales</taxon>
        <taxon>Chitinophagaceae</taxon>
        <taxon>Niabella</taxon>
    </lineage>
</organism>
<gene>
    <name evidence="1" type="ORF">LQ567_17905</name>
</gene>
<accession>A0ABS8PUC2</accession>
<evidence type="ECO:0000313" key="1">
    <source>
        <dbReference type="EMBL" id="MCD2424661.1"/>
    </source>
</evidence>
<dbReference type="RefSeq" id="WP_231006872.1">
    <property type="nucleotide sequence ID" value="NZ_JAJNEC010000005.1"/>
</dbReference>
<comment type="caution">
    <text evidence="1">The sequence shown here is derived from an EMBL/GenBank/DDBJ whole genome shotgun (WGS) entry which is preliminary data.</text>
</comment>
<evidence type="ECO:0008006" key="3">
    <source>
        <dbReference type="Google" id="ProtNLM"/>
    </source>
</evidence>
<dbReference type="EMBL" id="JAJNEC010000005">
    <property type="protein sequence ID" value="MCD2424661.1"/>
    <property type="molecule type" value="Genomic_DNA"/>
</dbReference>
<proteinExistence type="predicted"/>
<dbReference type="SUPFAM" id="SSF82153">
    <property type="entry name" value="FAS1 domain"/>
    <property type="match status" value="1"/>
</dbReference>
<keyword evidence="2" id="KW-1185">Reference proteome</keyword>
<evidence type="ECO:0000313" key="2">
    <source>
        <dbReference type="Proteomes" id="UP001199816"/>
    </source>
</evidence>
<name>A0ABS8PUC2_9BACT</name>
<dbReference type="Proteomes" id="UP001199816">
    <property type="component" value="Unassembled WGS sequence"/>
</dbReference>